<dbReference type="GO" id="GO:0016020">
    <property type="term" value="C:membrane"/>
    <property type="evidence" value="ECO:0007669"/>
    <property type="project" value="InterPro"/>
</dbReference>
<dbReference type="GO" id="GO:0016887">
    <property type="term" value="F:ATP hydrolysis activity"/>
    <property type="evidence" value="ECO:0007669"/>
    <property type="project" value="InterPro"/>
</dbReference>
<feature type="transmembrane region" description="Helical" evidence="14">
    <location>
        <begin position="274"/>
        <end position="300"/>
    </location>
</feature>
<comment type="similarity">
    <text evidence="2">Belongs to the cation transport ATPase (P-type) (TC 3.A.3) family. Type IIA subfamily.</text>
</comment>
<dbReference type="Gene3D" id="3.40.1110.10">
    <property type="entry name" value="Calcium-transporting ATPase, cytoplasmic domain N"/>
    <property type="match status" value="2"/>
</dbReference>
<keyword evidence="10" id="KW-0460">Magnesium</keyword>
<keyword evidence="5" id="KW-0813">Transport</keyword>
<organism evidence="16 17">
    <name type="scientific">Intestinimonas butyriciproducens</name>
    <dbReference type="NCBI Taxonomy" id="1297617"/>
    <lineage>
        <taxon>Bacteria</taxon>
        <taxon>Bacillati</taxon>
        <taxon>Bacillota</taxon>
        <taxon>Clostridia</taxon>
        <taxon>Eubacteriales</taxon>
        <taxon>Intestinimonas</taxon>
    </lineage>
</organism>
<dbReference type="Pfam" id="PF13246">
    <property type="entry name" value="Cation_ATPase"/>
    <property type="match status" value="1"/>
</dbReference>
<dbReference type="EMBL" id="CP011307">
    <property type="protein sequence ID" value="ALP95704.1"/>
    <property type="molecule type" value="Genomic_DNA"/>
</dbReference>
<keyword evidence="8" id="KW-0106">Calcium</keyword>
<evidence type="ECO:0000256" key="10">
    <source>
        <dbReference type="ARBA" id="ARBA00022842"/>
    </source>
</evidence>
<dbReference type="PANTHER" id="PTHR42861">
    <property type="entry name" value="CALCIUM-TRANSPORTING ATPASE"/>
    <property type="match status" value="1"/>
</dbReference>
<dbReference type="Proteomes" id="UP000064844">
    <property type="component" value="Chromosome"/>
</dbReference>
<reference evidence="16 17" key="1">
    <citation type="journal article" date="2015" name="Nat. Commun.">
        <title>Production of butyrate from lysine and the Amadori product fructoselysine by a human gut commensal.</title>
        <authorList>
            <person name="Bui T.P."/>
            <person name="Ritari J."/>
            <person name="Boeren S."/>
            <person name="de Waard P."/>
            <person name="Plugge C.M."/>
            <person name="de Vos W.M."/>
        </authorList>
    </citation>
    <scope>NUCLEOTIDE SEQUENCE [LARGE SCALE GENOMIC DNA]</scope>
    <source>
        <strain evidence="16 17">AF211</strain>
    </source>
</reference>
<dbReference type="SFLD" id="SFLDF00027">
    <property type="entry name" value="p-type_atpase"/>
    <property type="match status" value="1"/>
</dbReference>
<dbReference type="Gene3D" id="3.40.50.1000">
    <property type="entry name" value="HAD superfamily/HAD-like"/>
    <property type="match status" value="2"/>
</dbReference>
<feature type="transmembrane region" description="Helical" evidence="14">
    <location>
        <begin position="670"/>
        <end position="691"/>
    </location>
</feature>
<dbReference type="InterPro" id="IPR059000">
    <property type="entry name" value="ATPase_P-type_domA"/>
</dbReference>
<dbReference type="InterPro" id="IPR001757">
    <property type="entry name" value="P_typ_ATPase"/>
</dbReference>
<dbReference type="SUPFAM" id="SSF81653">
    <property type="entry name" value="Calcium ATPase, transduction domain A"/>
    <property type="match status" value="1"/>
</dbReference>
<evidence type="ECO:0000313" key="17">
    <source>
        <dbReference type="Proteomes" id="UP000064844"/>
    </source>
</evidence>
<feature type="transmembrane region" description="Helical" evidence="14">
    <location>
        <begin position="59"/>
        <end position="75"/>
    </location>
</feature>
<dbReference type="FunFam" id="2.70.150.10:FF:000160">
    <property type="entry name" value="Sarcoplasmic/endoplasmic reticulum calcium ATPase 1"/>
    <property type="match status" value="1"/>
</dbReference>
<dbReference type="AlphaFoldDB" id="A0A0S2W8M8"/>
<dbReference type="InterPro" id="IPR023214">
    <property type="entry name" value="HAD_sf"/>
</dbReference>
<dbReference type="InterPro" id="IPR018303">
    <property type="entry name" value="ATPase_P-typ_P_site"/>
</dbReference>
<dbReference type="KEGG" id="ibu:IB211_03316c"/>
<gene>
    <name evidence="16" type="ORF">IB211_03316c</name>
</gene>
<dbReference type="PRINTS" id="PR00120">
    <property type="entry name" value="HATPASE"/>
</dbReference>
<keyword evidence="11" id="KW-1278">Translocase</keyword>
<dbReference type="InterPro" id="IPR006068">
    <property type="entry name" value="ATPase_P-typ_cation-transptr_C"/>
</dbReference>
<keyword evidence="4" id="KW-0597">Phosphoprotein</keyword>
<proteinExistence type="inferred from homology"/>
<evidence type="ECO:0000256" key="5">
    <source>
        <dbReference type="ARBA" id="ARBA00022568"/>
    </source>
</evidence>
<dbReference type="EC" id="7.2.2.10" evidence="3"/>
<dbReference type="RefSeq" id="WP_058118649.1">
    <property type="nucleotide sequence ID" value="NZ_CP011307.1"/>
</dbReference>
<feature type="domain" description="Cation-transporting P-type ATPase N-terminal" evidence="15">
    <location>
        <begin position="3"/>
        <end position="77"/>
    </location>
</feature>
<evidence type="ECO:0000259" key="15">
    <source>
        <dbReference type="SMART" id="SM00831"/>
    </source>
</evidence>
<dbReference type="FunFam" id="3.40.50.1000:FF:000028">
    <property type="entry name" value="Calcium-transporting P-type ATPase, putative"/>
    <property type="match status" value="1"/>
</dbReference>
<keyword evidence="13 14" id="KW-0472">Membrane</keyword>
<keyword evidence="6 14" id="KW-0812">Transmembrane</keyword>
<dbReference type="Pfam" id="PF00689">
    <property type="entry name" value="Cation_ATPase_C"/>
    <property type="match status" value="1"/>
</dbReference>
<evidence type="ECO:0000256" key="1">
    <source>
        <dbReference type="ARBA" id="ARBA00004127"/>
    </source>
</evidence>
<dbReference type="eggNOG" id="COG0474">
    <property type="taxonomic scope" value="Bacteria"/>
</dbReference>
<keyword evidence="9" id="KW-0067">ATP-binding</keyword>
<feature type="transmembrane region" description="Helical" evidence="14">
    <location>
        <begin position="249"/>
        <end position="268"/>
    </location>
</feature>
<evidence type="ECO:0000256" key="6">
    <source>
        <dbReference type="ARBA" id="ARBA00022692"/>
    </source>
</evidence>
<keyword evidence="5" id="KW-0406">Ion transport</keyword>
<dbReference type="FunFam" id="3.40.50.1000:FF:000001">
    <property type="entry name" value="Phospholipid-transporting ATPase IC"/>
    <property type="match status" value="1"/>
</dbReference>
<dbReference type="PATRIC" id="fig|1297617.4.peg.3407"/>
<keyword evidence="12 14" id="KW-1133">Transmembrane helix</keyword>
<protein>
    <recommendedName>
        <fullName evidence="3">P-type Ca(2+) transporter</fullName>
        <ecNumber evidence="3">7.2.2.10</ecNumber>
    </recommendedName>
</protein>
<evidence type="ECO:0000256" key="11">
    <source>
        <dbReference type="ARBA" id="ARBA00022967"/>
    </source>
</evidence>
<dbReference type="Gene3D" id="1.20.1110.10">
    <property type="entry name" value="Calcium-transporting ATPase, transmembrane domain"/>
    <property type="match status" value="2"/>
</dbReference>
<dbReference type="GO" id="GO:0005388">
    <property type="term" value="F:P-type calcium transporter activity"/>
    <property type="evidence" value="ECO:0007669"/>
    <property type="project" value="UniProtKB-EC"/>
</dbReference>
<evidence type="ECO:0000313" key="16">
    <source>
        <dbReference type="EMBL" id="ALP95704.1"/>
    </source>
</evidence>
<evidence type="ECO:0000256" key="14">
    <source>
        <dbReference type="SAM" id="Phobius"/>
    </source>
</evidence>
<feature type="transmembrane region" description="Helical" evidence="14">
    <location>
        <begin position="81"/>
        <end position="99"/>
    </location>
</feature>
<dbReference type="SMART" id="SM00831">
    <property type="entry name" value="Cation_ATPase_N"/>
    <property type="match status" value="1"/>
</dbReference>
<dbReference type="PRINTS" id="PR00119">
    <property type="entry name" value="CATATPASE"/>
</dbReference>
<dbReference type="InterPro" id="IPR044492">
    <property type="entry name" value="P_typ_ATPase_HD_dom"/>
</dbReference>
<dbReference type="SUPFAM" id="SSF81665">
    <property type="entry name" value="Calcium ATPase, transmembrane domain M"/>
    <property type="match status" value="1"/>
</dbReference>
<dbReference type="Pfam" id="PF00122">
    <property type="entry name" value="E1-E2_ATPase"/>
    <property type="match status" value="1"/>
</dbReference>
<name>A0A0S2W8M8_9FIRM</name>
<dbReference type="Gene3D" id="2.70.150.10">
    <property type="entry name" value="Calcium-transporting ATPase, cytoplasmic transduction domain A"/>
    <property type="match status" value="1"/>
</dbReference>
<evidence type="ECO:0000256" key="7">
    <source>
        <dbReference type="ARBA" id="ARBA00022741"/>
    </source>
</evidence>
<keyword evidence="7" id="KW-0547">Nucleotide-binding</keyword>
<dbReference type="InterPro" id="IPR008250">
    <property type="entry name" value="ATPase_P-typ_transduc_dom_A_sf"/>
</dbReference>
<dbReference type="NCBIfam" id="TIGR01494">
    <property type="entry name" value="ATPase_P-type"/>
    <property type="match status" value="2"/>
</dbReference>
<dbReference type="InterPro" id="IPR036412">
    <property type="entry name" value="HAD-like_sf"/>
</dbReference>
<dbReference type="Pfam" id="PF00690">
    <property type="entry name" value="Cation_ATPase_N"/>
    <property type="match status" value="1"/>
</dbReference>
<dbReference type="SFLD" id="SFLDG00002">
    <property type="entry name" value="C1.7:_P-type_atpase_like"/>
    <property type="match status" value="1"/>
</dbReference>
<dbReference type="GO" id="GO:0012505">
    <property type="term" value="C:endomembrane system"/>
    <property type="evidence" value="ECO:0007669"/>
    <property type="project" value="UniProtKB-SubCell"/>
</dbReference>
<dbReference type="GO" id="GO:0005524">
    <property type="term" value="F:ATP binding"/>
    <property type="evidence" value="ECO:0007669"/>
    <property type="project" value="UniProtKB-KW"/>
</dbReference>
<dbReference type="PROSITE" id="PS00154">
    <property type="entry name" value="ATPASE_E1_E2"/>
    <property type="match status" value="1"/>
</dbReference>
<keyword evidence="5" id="KW-0109">Calcium transport</keyword>
<sequence>MSAWHAKRTEEVLKELGTGRRSGLSEAEAGKRLGRYGRNELEHQEPDGMLRRFLAQMRDPMILVLLAAAILSLLASGGEDWIDAVIILVIVVVNAIISISQEDSAEKALEALRNMSAPLAKVIRDGGLRRVETALLVPGDILQLEAGDLVPADARVLEAHSLKADESSMTGESVPVSKEACGALPADTPLGDRRNMLLSATVITGGNCTCVVTGTGMDTEVGRIAGMLMEEGDGETPLQRKMAEISKTLSFVCLCVCAVMFGVGLLQGKELLDMFMTAVSLAVAAIPEGLPAIVTIVLALGVQRMVKRGAIVKRLPAVETLGCAGVICSDKTGTLTQNKMTVVDIWTIGGRHRQECLTIGALCNDTVLTYSPGGEIATAGDPTEAALAAAAWREGLDKNELEWSQPRRAELPFDSERKLMSTVHPLAGGGFRVMVKGAPDVLLDRCRTALGRVGKTPLNGPLRRDILRANEDMAQRALRVLGTAYQDIPALPERLDSDVLERGLTFVGLAGMMDPPRPEVKRAVEQCYGAGIRPVMITGDHRLTALAIAKELGIFRPGDLAVTGEDLDFMPQEMLEQDVEKFSVYARVSPEHKMRIVKAWQKRGKVVAMTGDGVNDAPALKAADIGCAMGLSGTDVAKGASDMILTDDNFATIVSAVEQGRGIYANIKKAIHYLLSCNIGEIITIFFATVLDFAQMPLVPVQLLWLNLVTDSLPALALGMEPVEEGIMKERPRAAHESLFAHGFAFRLAWQGAMVGLLTLAAYMLGEYVLGTPGAADGVANTMAFATLTMCQLFHAFDVRSEHHSLLHIGIFSNKAMNKAFLVGMAMQLAVLCLPPLQLVFDTVPLDAAEWACVLALAAAPVVICEIGKRWGRREGFHPASSGRR</sequence>
<dbReference type="NCBIfam" id="TIGR01517">
    <property type="entry name" value="ATPase-IIB_Ca"/>
    <property type="match status" value="1"/>
</dbReference>
<feature type="transmembrane region" description="Helical" evidence="14">
    <location>
        <begin position="849"/>
        <end position="868"/>
    </location>
</feature>
<keyword evidence="17" id="KW-1185">Reference proteome</keyword>
<evidence type="ECO:0000256" key="9">
    <source>
        <dbReference type="ARBA" id="ARBA00022840"/>
    </source>
</evidence>
<accession>A0A0S2W8M8</accession>
<evidence type="ECO:0000256" key="4">
    <source>
        <dbReference type="ARBA" id="ARBA00022553"/>
    </source>
</evidence>
<dbReference type="InterPro" id="IPR023298">
    <property type="entry name" value="ATPase_P-typ_TM_dom_sf"/>
</dbReference>
<evidence type="ECO:0000256" key="3">
    <source>
        <dbReference type="ARBA" id="ARBA00012790"/>
    </source>
</evidence>
<evidence type="ECO:0000256" key="12">
    <source>
        <dbReference type="ARBA" id="ARBA00022989"/>
    </source>
</evidence>
<dbReference type="SFLD" id="SFLDS00003">
    <property type="entry name" value="Haloacid_Dehalogenase"/>
    <property type="match status" value="1"/>
</dbReference>
<feature type="transmembrane region" description="Helical" evidence="14">
    <location>
        <begin position="744"/>
        <end position="766"/>
    </location>
</feature>
<evidence type="ECO:0000256" key="2">
    <source>
        <dbReference type="ARBA" id="ARBA00005675"/>
    </source>
</evidence>
<reference evidence="17" key="2">
    <citation type="submission" date="2015-04" db="EMBL/GenBank/DDBJ databases">
        <title>A butyrogenic pathway from the amino acid lysine in a human gut commensal.</title>
        <authorList>
            <person name="de Vos W.M."/>
            <person name="Bui N.T.P."/>
            <person name="Plugge C.M."/>
            <person name="Ritari J."/>
        </authorList>
    </citation>
    <scope>NUCLEOTIDE SEQUENCE [LARGE SCALE GENOMIC DNA]</scope>
    <source>
        <strain evidence="17">AF211</strain>
    </source>
</reference>
<evidence type="ECO:0000256" key="13">
    <source>
        <dbReference type="ARBA" id="ARBA00023136"/>
    </source>
</evidence>
<feature type="transmembrane region" description="Helical" evidence="14">
    <location>
        <begin position="820"/>
        <end position="837"/>
    </location>
</feature>
<evidence type="ECO:0000256" key="8">
    <source>
        <dbReference type="ARBA" id="ARBA00022837"/>
    </source>
</evidence>
<dbReference type="STRING" id="1297617.IB211_03316c"/>
<dbReference type="SUPFAM" id="SSF81660">
    <property type="entry name" value="Metal cation-transporting ATPase, ATP-binding domain N"/>
    <property type="match status" value="1"/>
</dbReference>
<dbReference type="InterPro" id="IPR004014">
    <property type="entry name" value="ATPase_P-typ_cation-transptr_N"/>
</dbReference>
<dbReference type="InterPro" id="IPR006408">
    <property type="entry name" value="P-type_ATPase_IIB"/>
</dbReference>
<comment type="subcellular location">
    <subcellularLocation>
        <location evidence="1">Endomembrane system</location>
        <topology evidence="1">Multi-pass membrane protein</topology>
    </subcellularLocation>
</comment>
<dbReference type="InterPro" id="IPR023299">
    <property type="entry name" value="ATPase_P-typ_cyto_dom_N"/>
</dbReference>
<dbReference type="SUPFAM" id="SSF56784">
    <property type="entry name" value="HAD-like"/>
    <property type="match status" value="1"/>
</dbReference>